<dbReference type="RefSeq" id="WP_131903717.1">
    <property type="nucleotide sequence ID" value="NZ_SMKU01000632.1"/>
</dbReference>
<sequence>MTARTPEQDEARLPLTDEPADSRQIRRRLTFGVAGDLADLPATLSPWQRAFEAWRSAGLRWRHAPPLPPRTSERAKANSATSKPAPPPRPAP</sequence>
<feature type="compositionally biased region" description="Basic and acidic residues" evidence="1">
    <location>
        <begin position="1"/>
        <end position="12"/>
    </location>
</feature>
<protein>
    <submittedName>
        <fullName evidence="2">Uncharacterized protein</fullName>
    </submittedName>
</protein>
<reference evidence="2 3" key="1">
    <citation type="submission" date="2019-03" db="EMBL/GenBank/DDBJ databases">
        <title>Draft genome sequences of novel Actinobacteria.</title>
        <authorList>
            <person name="Sahin N."/>
            <person name="Ay H."/>
            <person name="Saygin H."/>
        </authorList>
    </citation>
    <scope>NUCLEOTIDE SEQUENCE [LARGE SCALE GENOMIC DNA]</scope>
    <source>
        <strain evidence="2 3">H3C3</strain>
    </source>
</reference>
<name>A0A4R4ZMJ0_9ACTN</name>
<evidence type="ECO:0000313" key="2">
    <source>
        <dbReference type="EMBL" id="TDD60023.1"/>
    </source>
</evidence>
<dbReference type="AlphaFoldDB" id="A0A4R4ZMJ0"/>
<accession>A0A4R4ZMJ0</accession>
<dbReference type="Proteomes" id="UP000294513">
    <property type="component" value="Unassembled WGS sequence"/>
</dbReference>
<gene>
    <name evidence="2" type="ORF">E1298_46315</name>
</gene>
<feature type="non-terminal residue" evidence="2">
    <location>
        <position position="92"/>
    </location>
</feature>
<proteinExistence type="predicted"/>
<comment type="caution">
    <text evidence="2">The sequence shown here is derived from an EMBL/GenBank/DDBJ whole genome shotgun (WGS) entry which is preliminary data.</text>
</comment>
<keyword evidence="3" id="KW-1185">Reference proteome</keyword>
<evidence type="ECO:0000313" key="3">
    <source>
        <dbReference type="Proteomes" id="UP000294513"/>
    </source>
</evidence>
<feature type="region of interest" description="Disordered" evidence="1">
    <location>
        <begin position="1"/>
        <end position="21"/>
    </location>
</feature>
<evidence type="ECO:0000256" key="1">
    <source>
        <dbReference type="SAM" id="MobiDB-lite"/>
    </source>
</evidence>
<dbReference type="EMBL" id="SMKU01000632">
    <property type="protein sequence ID" value="TDD60023.1"/>
    <property type="molecule type" value="Genomic_DNA"/>
</dbReference>
<organism evidence="2 3">
    <name type="scientific">Actinomadura rubrisoli</name>
    <dbReference type="NCBI Taxonomy" id="2530368"/>
    <lineage>
        <taxon>Bacteria</taxon>
        <taxon>Bacillati</taxon>
        <taxon>Actinomycetota</taxon>
        <taxon>Actinomycetes</taxon>
        <taxon>Streptosporangiales</taxon>
        <taxon>Thermomonosporaceae</taxon>
        <taxon>Actinomadura</taxon>
    </lineage>
</organism>
<feature type="region of interest" description="Disordered" evidence="1">
    <location>
        <begin position="60"/>
        <end position="92"/>
    </location>
</feature>